<accession>A0A067NMD8</accession>
<sequence length="182" mass="20635">MFCVSTSSIRIAARPALSFAGRYTTTRNVRIRPRATPGAFASDPLARDERLLKKLEDQLARVKDKVRREEEEEEKKARAAAEAFAHSSSTDSDAAVLANHNDYFWNQVLTKHDRRQLARVGITSLEDLYSVYSEAQKTIDRPPYPSLDTLDSRLQLAHTIYNSIPTKIGEVTRASQKNGVWW</sequence>
<dbReference type="InParanoid" id="A0A067NMD8"/>
<proteinExistence type="predicted"/>
<evidence type="ECO:0000256" key="1">
    <source>
        <dbReference type="SAM" id="Coils"/>
    </source>
</evidence>
<name>A0A067NMD8_PLEO1</name>
<dbReference type="AlphaFoldDB" id="A0A067NMD8"/>
<feature type="coiled-coil region" evidence="1">
    <location>
        <begin position="45"/>
        <end position="83"/>
    </location>
</feature>
<keyword evidence="1" id="KW-0175">Coiled coil</keyword>
<protein>
    <submittedName>
        <fullName evidence="2">Uncharacterized protein</fullName>
    </submittedName>
</protein>
<dbReference type="EMBL" id="KL198007">
    <property type="protein sequence ID" value="KDQ29099.1"/>
    <property type="molecule type" value="Genomic_DNA"/>
</dbReference>
<organism evidence="2 3">
    <name type="scientific">Pleurotus ostreatus (strain PC15)</name>
    <name type="common">Oyster mushroom</name>
    <dbReference type="NCBI Taxonomy" id="1137138"/>
    <lineage>
        <taxon>Eukaryota</taxon>
        <taxon>Fungi</taxon>
        <taxon>Dikarya</taxon>
        <taxon>Basidiomycota</taxon>
        <taxon>Agaricomycotina</taxon>
        <taxon>Agaricomycetes</taxon>
        <taxon>Agaricomycetidae</taxon>
        <taxon>Agaricales</taxon>
        <taxon>Pleurotineae</taxon>
        <taxon>Pleurotaceae</taxon>
        <taxon>Pleurotus</taxon>
    </lineage>
</organism>
<evidence type="ECO:0000313" key="3">
    <source>
        <dbReference type="Proteomes" id="UP000027073"/>
    </source>
</evidence>
<evidence type="ECO:0000313" key="2">
    <source>
        <dbReference type="EMBL" id="KDQ29099.1"/>
    </source>
</evidence>
<gene>
    <name evidence="2" type="ORF">PLEOSDRAFT_1103133</name>
</gene>
<dbReference type="Proteomes" id="UP000027073">
    <property type="component" value="Unassembled WGS sequence"/>
</dbReference>
<dbReference type="HOGENOM" id="CLU_1482589_0_0_1"/>
<dbReference type="OrthoDB" id="2864791at2759"/>
<reference evidence="3" key="1">
    <citation type="journal article" date="2014" name="Proc. Natl. Acad. Sci. U.S.A.">
        <title>Extensive sampling of basidiomycete genomes demonstrates inadequacy of the white-rot/brown-rot paradigm for wood decay fungi.</title>
        <authorList>
            <person name="Riley R."/>
            <person name="Salamov A.A."/>
            <person name="Brown D.W."/>
            <person name="Nagy L.G."/>
            <person name="Floudas D."/>
            <person name="Held B.W."/>
            <person name="Levasseur A."/>
            <person name="Lombard V."/>
            <person name="Morin E."/>
            <person name="Otillar R."/>
            <person name="Lindquist E.A."/>
            <person name="Sun H."/>
            <person name="LaButti K.M."/>
            <person name="Schmutz J."/>
            <person name="Jabbour D."/>
            <person name="Luo H."/>
            <person name="Baker S.E."/>
            <person name="Pisabarro A.G."/>
            <person name="Walton J.D."/>
            <person name="Blanchette R.A."/>
            <person name="Henrissat B."/>
            <person name="Martin F."/>
            <person name="Cullen D."/>
            <person name="Hibbett D.S."/>
            <person name="Grigoriev I.V."/>
        </authorList>
    </citation>
    <scope>NUCLEOTIDE SEQUENCE [LARGE SCALE GENOMIC DNA]</scope>
    <source>
        <strain evidence="3">PC15</strain>
    </source>
</reference>
<dbReference type="VEuPathDB" id="FungiDB:PLEOSDRAFT_1103133"/>